<keyword evidence="2" id="KW-1185">Reference proteome</keyword>
<accession>A0A9P4M234</accession>
<dbReference type="AlphaFoldDB" id="A0A9P4M234"/>
<dbReference type="PANTHER" id="PTHR34213">
    <property type="entry name" value="NUCLEAR TRANSPORT FACTOR 2 (NTF2) FAMILY PROTEIN"/>
    <property type="match status" value="1"/>
</dbReference>
<dbReference type="Gene3D" id="3.10.450.50">
    <property type="match status" value="1"/>
</dbReference>
<dbReference type="PANTHER" id="PTHR34213:SF2">
    <property type="entry name" value="NUCLEAR TRANSPORT FACTOR 2 (NTF2) FAMILY PROTEIN"/>
    <property type="match status" value="1"/>
</dbReference>
<evidence type="ECO:0000313" key="1">
    <source>
        <dbReference type="EMBL" id="KAF2091827.1"/>
    </source>
</evidence>
<organism evidence="1 2">
    <name type="scientific">Saccharata proteae CBS 121410</name>
    <dbReference type="NCBI Taxonomy" id="1314787"/>
    <lineage>
        <taxon>Eukaryota</taxon>
        <taxon>Fungi</taxon>
        <taxon>Dikarya</taxon>
        <taxon>Ascomycota</taxon>
        <taxon>Pezizomycotina</taxon>
        <taxon>Dothideomycetes</taxon>
        <taxon>Dothideomycetes incertae sedis</taxon>
        <taxon>Botryosphaeriales</taxon>
        <taxon>Saccharataceae</taxon>
        <taxon>Saccharata</taxon>
    </lineage>
</organism>
<dbReference type="InterPro" id="IPR032710">
    <property type="entry name" value="NTF2-like_dom_sf"/>
</dbReference>
<name>A0A9P4M234_9PEZI</name>
<dbReference type="SUPFAM" id="SSF54427">
    <property type="entry name" value="NTF2-like"/>
    <property type="match status" value="1"/>
</dbReference>
<protein>
    <submittedName>
        <fullName evidence="1">Uncharacterized protein</fullName>
    </submittedName>
</protein>
<comment type="caution">
    <text evidence="1">The sequence shown here is derived from an EMBL/GenBank/DDBJ whole genome shotgun (WGS) entry which is preliminary data.</text>
</comment>
<dbReference type="EMBL" id="ML978711">
    <property type="protein sequence ID" value="KAF2091827.1"/>
    <property type="molecule type" value="Genomic_DNA"/>
</dbReference>
<proteinExistence type="predicted"/>
<dbReference type="Proteomes" id="UP000799776">
    <property type="component" value="Unassembled WGS sequence"/>
</dbReference>
<reference evidence="1" key="1">
    <citation type="journal article" date="2020" name="Stud. Mycol.">
        <title>101 Dothideomycetes genomes: a test case for predicting lifestyles and emergence of pathogens.</title>
        <authorList>
            <person name="Haridas S."/>
            <person name="Albert R."/>
            <person name="Binder M."/>
            <person name="Bloem J."/>
            <person name="Labutti K."/>
            <person name="Salamov A."/>
            <person name="Andreopoulos B."/>
            <person name="Baker S."/>
            <person name="Barry K."/>
            <person name="Bills G."/>
            <person name="Bluhm B."/>
            <person name="Cannon C."/>
            <person name="Castanera R."/>
            <person name="Culley D."/>
            <person name="Daum C."/>
            <person name="Ezra D."/>
            <person name="Gonzalez J."/>
            <person name="Henrissat B."/>
            <person name="Kuo A."/>
            <person name="Liang C."/>
            <person name="Lipzen A."/>
            <person name="Lutzoni F."/>
            <person name="Magnuson J."/>
            <person name="Mondo S."/>
            <person name="Nolan M."/>
            <person name="Ohm R."/>
            <person name="Pangilinan J."/>
            <person name="Park H.-J."/>
            <person name="Ramirez L."/>
            <person name="Alfaro M."/>
            <person name="Sun H."/>
            <person name="Tritt A."/>
            <person name="Yoshinaga Y."/>
            <person name="Zwiers L.-H."/>
            <person name="Turgeon B."/>
            <person name="Goodwin S."/>
            <person name="Spatafora J."/>
            <person name="Crous P."/>
            <person name="Grigoriev I."/>
        </authorList>
    </citation>
    <scope>NUCLEOTIDE SEQUENCE</scope>
    <source>
        <strain evidence="1">CBS 121410</strain>
    </source>
</reference>
<sequence length="176" mass="19855">MQQQNPSQLPTRTPSAEEQKVIDDVLALYQLRPSEESYAHYADDATFHDPVSIAPTRESIQSQFNGMPKLFADSVTEHYDVLDDSSQPRSIVLNLTQKYVFKSPLPGKKEGSAKTVNSKITLKRNAQGLITEHIEEWDHEKNKTSEDGFMGKVQEFRKKMDAKLVESTVSSDPSKV</sequence>
<dbReference type="OrthoDB" id="2400485at2759"/>
<evidence type="ECO:0000313" key="2">
    <source>
        <dbReference type="Proteomes" id="UP000799776"/>
    </source>
</evidence>
<gene>
    <name evidence="1" type="ORF">K490DRAFT_32170</name>
</gene>